<proteinExistence type="predicted"/>
<sequence length="90" mass="10262">DARRMDSAPGLHHPPGARGHGRDGRVDALGGVRHRGRRPRARRHGVRRRGRRGVRPAGRRAAPQRARRRPRRGVRHRRRPDAARARRPGP</sequence>
<dbReference type="GO" id="GO:0103068">
    <property type="term" value="F:leukotriene C4 gamma-glutamyl transferase activity"/>
    <property type="evidence" value="ECO:0007669"/>
    <property type="project" value="UniProtKB-EC"/>
</dbReference>
<feature type="compositionally biased region" description="Basic residues" evidence="1">
    <location>
        <begin position="65"/>
        <end position="90"/>
    </location>
</feature>
<feature type="non-terminal residue" evidence="2">
    <location>
        <position position="1"/>
    </location>
</feature>
<gene>
    <name evidence="2" type="ORF">AVDCRST_MAG54-1748</name>
</gene>
<feature type="non-terminal residue" evidence="2">
    <location>
        <position position="90"/>
    </location>
</feature>
<reference evidence="2" key="1">
    <citation type="submission" date="2020-02" db="EMBL/GenBank/DDBJ databases">
        <authorList>
            <person name="Meier V. D."/>
        </authorList>
    </citation>
    <scope>NUCLEOTIDE SEQUENCE</scope>
    <source>
        <strain evidence="2">AVDCRST_MAG54</strain>
    </source>
</reference>
<protein>
    <submittedName>
        <fullName evidence="2">Gamma-glutamyltranspeptidase @ Glutathione hydrolase</fullName>
        <ecNumber evidence="2">2.3.2.2</ecNumber>
        <ecNumber evidence="2">3.4.19.13</ecNumber>
    </submittedName>
</protein>
<dbReference type="EC" id="2.3.2.2" evidence="2"/>
<evidence type="ECO:0000256" key="1">
    <source>
        <dbReference type="SAM" id="MobiDB-lite"/>
    </source>
</evidence>
<organism evidence="2">
    <name type="scientific">uncultured Actinomycetospora sp</name>
    <dbReference type="NCBI Taxonomy" id="1135996"/>
    <lineage>
        <taxon>Bacteria</taxon>
        <taxon>Bacillati</taxon>
        <taxon>Actinomycetota</taxon>
        <taxon>Actinomycetes</taxon>
        <taxon>Pseudonocardiales</taxon>
        <taxon>Pseudonocardiaceae</taxon>
        <taxon>Actinomycetospora</taxon>
        <taxon>environmental samples</taxon>
    </lineage>
</organism>
<keyword evidence="2" id="KW-0012">Acyltransferase</keyword>
<evidence type="ECO:0000313" key="2">
    <source>
        <dbReference type="EMBL" id="CAA9245906.1"/>
    </source>
</evidence>
<dbReference type="GO" id="GO:0036374">
    <property type="term" value="F:glutathione hydrolase activity"/>
    <property type="evidence" value="ECO:0007669"/>
    <property type="project" value="UniProtKB-EC"/>
</dbReference>
<dbReference type="EC" id="3.4.19.13" evidence="2"/>
<name>A0A6J4I9L2_9PSEU</name>
<keyword evidence="2" id="KW-0808">Transferase</keyword>
<feature type="compositionally biased region" description="Basic residues" evidence="1">
    <location>
        <begin position="32"/>
        <end position="58"/>
    </location>
</feature>
<accession>A0A6J4I9L2</accession>
<dbReference type="AlphaFoldDB" id="A0A6J4I9L2"/>
<dbReference type="EMBL" id="CADCTH010000235">
    <property type="protein sequence ID" value="CAA9245906.1"/>
    <property type="molecule type" value="Genomic_DNA"/>
</dbReference>
<keyword evidence="2" id="KW-0378">Hydrolase</keyword>
<feature type="region of interest" description="Disordered" evidence="1">
    <location>
        <begin position="1"/>
        <end position="90"/>
    </location>
</feature>